<proteinExistence type="predicted"/>
<dbReference type="InterPro" id="IPR050228">
    <property type="entry name" value="Carboxylesterase_BioH"/>
</dbReference>
<gene>
    <name evidence="2" type="primary">cpo</name>
    <name evidence="2" type="ORF">LCIT_12710</name>
</gene>
<dbReference type="Proteomes" id="UP000323274">
    <property type="component" value="Unassembled WGS sequence"/>
</dbReference>
<dbReference type="PANTHER" id="PTHR43194:SF2">
    <property type="entry name" value="PEROXISOMAL MEMBRANE PROTEIN LPX1"/>
    <property type="match status" value="1"/>
</dbReference>
<dbReference type="InterPro" id="IPR029058">
    <property type="entry name" value="AB_hydrolase_fold"/>
</dbReference>
<evidence type="ECO:0000259" key="1">
    <source>
        <dbReference type="Pfam" id="PF00561"/>
    </source>
</evidence>
<evidence type="ECO:0000313" key="3">
    <source>
        <dbReference type="Proteomes" id="UP000323274"/>
    </source>
</evidence>
<keyword evidence="2" id="KW-0378">Hydrolase</keyword>
<comment type="caution">
    <text evidence="2">The sequence shown here is derived from an EMBL/GenBank/DDBJ whole genome shotgun (WGS) entry which is preliminary data.</text>
</comment>
<reference evidence="2 3" key="1">
    <citation type="submission" date="2019-04" db="EMBL/GenBank/DDBJ databases">
        <title>A pseudo-fructophilic Leuconostoc citreum strain F192-5 isolated from peel of satsuma mandarin: the first report for isolation and characterization of strain-dependent fructophilic-like characteristics.</title>
        <authorList>
            <person name="Maeno S."/>
            <person name="Tanizawa Y."/>
            <person name="Kajikawa A."/>
            <person name="Kanesaki Y."/>
            <person name="Kubota E."/>
            <person name="Arita M."/>
            <person name="Leon D."/>
            <person name="Endo A."/>
        </authorList>
    </citation>
    <scope>NUCLEOTIDE SEQUENCE [LARGE SCALE GENOMIC DNA]</scope>
    <source>
        <strain evidence="2 3">F192-5</strain>
    </source>
</reference>
<sequence length="267" mass="30004">MAKLTTNDHVMLDYHIYGFGQPIILVAGYSGNQATWSGQIDQLVANGLQVITYDRRNHGDSDNVDYGMRLSRHGQDLAELIASLKLKKPILLGHSMGASTIWAYLSLYGDDNVLGIITEDQVPVMVKQKDWQFGLFQADFEHVTEAMSKLPGTKLTNIKLSEQMKRQISLHHKPFDFQYNAPLLFNSLLQDWRDVVAREKVPHLFIAGDKSPLWPAQHAVVTSQLATKGEYVIIKDAGHIPHIEAPDTFNQIVSNFIQKIISIKNAT</sequence>
<evidence type="ECO:0000313" key="2">
    <source>
        <dbReference type="EMBL" id="GDZ84029.1"/>
    </source>
</evidence>
<dbReference type="PANTHER" id="PTHR43194">
    <property type="entry name" value="HYDROLASE ALPHA/BETA FOLD FAMILY"/>
    <property type="match status" value="1"/>
</dbReference>
<protein>
    <submittedName>
        <fullName evidence="2">Alpha/beta hydrolase</fullName>
    </submittedName>
</protein>
<accession>A0A5A5U0V8</accession>
<dbReference type="GO" id="GO:0016787">
    <property type="term" value="F:hydrolase activity"/>
    <property type="evidence" value="ECO:0007669"/>
    <property type="project" value="UniProtKB-KW"/>
</dbReference>
<dbReference type="Gene3D" id="3.40.50.1820">
    <property type="entry name" value="alpha/beta hydrolase"/>
    <property type="match status" value="1"/>
</dbReference>
<organism evidence="2 3">
    <name type="scientific">Leuconostoc citreum</name>
    <dbReference type="NCBI Taxonomy" id="33964"/>
    <lineage>
        <taxon>Bacteria</taxon>
        <taxon>Bacillati</taxon>
        <taxon>Bacillota</taxon>
        <taxon>Bacilli</taxon>
        <taxon>Lactobacillales</taxon>
        <taxon>Lactobacillaceae</taxon>
        <taxon>Leuconostoc</taxon>
    </lineage>
</organism>
<dbReference type="Pfam" id="PF00561">
    <property type="entry name" value="Abhydrolase_1"/>
    <property type="match status" value="1"/>
</dbReference>
<dbReference type="RefSeq" id="WP_149334443.1">
    <property type="nucleotide sequence ID" value="NZ_BJJW01000006.1"/>
</dbReference>
<dbReference type="SUPFAM" id="SSF53474">
    <property type="entry name" value="alpha/beta-Hydrolases"/>
    <property type="match status" value="1"/>
</dbReference>
<feature type="domain" description="AB hydrolase-1" evidence="1">
    <location>
        <begin position="22"/>
        <end position="246"/>
    </location>
</feature>
<dbReference type="InterPro" id="IPR000073">
    <property type="entry name" value="AB_hydrolase_1"/>
</dbReference>
<name>A0A5A5U0V8_LEUCI</name>
<dbReference type="AlphaFoldDB" id="A0A5A5U0V8"/>
<dbReference type="EMBL" id="BJJW01000006">
    <property type="protein sequence ID" value="GDZ84029.1"/>
    <property type="molecule type" value="Genomic_DNA"/>
</dbReference>